<protein>
    <submittedName>
        <fullName evidence="1">Uncharacterized protein</fullName>
    </submittedName>
</protein>
<keyword evidence="2" id="KW-1185">Reference proteome</keyword>
<sequence>MTWLVWNIKWINKQYKQKELTYYIHKNHAKLVGLLDTRVKKFKIKVYYLMNYLKNVTITLELIGKLGWLEYVVDWIELLGTVYGCSTGILSGGNDKHVIL</sequence>
<dbReference type="AlphaFoldDB" id="A0A9J5XIP9"/>
<evidence type="ECO:0000313" key="2">
    <source>
        <dbReference type="Proteomes" id="UP000824120"/>
    </source>
</evidence>
<accession>A0A9J5XIP9</accession>
<organism evidence="1 2">
    <name type="scientific">Solanum commersonii</name>
    <name type="common">Commerson's wild potato</name>
    <name type="synonym">Commerson's nightshade</name>
    <dbReference type="NCBI Taxonomy" id="4109"/>
    <lineage>
        <taxon>Eukaryota</taxon>
        <taxon>Viridiplantae</taxon>
        <taxon>Streptophyta</taxon>
        <taxon>Embryophyta</taxon>
        <taxon>Tracheophyta</taxon>
        <taxon>Spermatophyta</taxon>
        <taxon>Magnoliopsida</taxon>
        <taxon>eudicotyledons</taxon>
        <taxon>Gunneridae</taxon>
        <taxon>Pentapetalae</taxon>
        <taxon>asterids</taxon>
        <taxon>lamiids</taxon>
        <taxon>Solanales</taxon>
        <taxon>Solanaceae</taxon>
        <taxon>Solanoideae</taxon>
        <taxon>Solaneae</taxon>
        <taxon>Solanum</taxon>
    </lineage>
</organism>
<gene>
    <name evidence="1" type="ORF">H5410_047582</name>
</gene>
<name>A0A9J5XIP9_SOLCO</name>
<reference evidence="1 2" key="1">
    <citation type="submission" date="2020-09" db="EMBL/GenBank/DDBJ databases">
        <title>De no assembly of potato wild relative species, Solanum commersonii.</title>
        <authorList>
            <person name="Cho K."/>
        </authorList>
    </citation>
    <scope>NUCLEOTIDE SEQUENCE [LARGE SCALE GENOMIC DNA]</scope>
    <source>
        <strain evidence="1">LZ3.2</strain>
        <tissue evidence="1">Leaf</tissue>
    </source>
</reference>
<comment type="caution">
    <text evidence="1">The sequence shown here is derived from an EMBL/GenBank/DDBJ whole genome shotgun (WGS) entry which is preliminary data.</text>
</comment>
<dbReference type="EMBL" id="JACXVP010000009">
    <property type="protein sequence ID" value="KAG5587148.1"/>
    <property type="molecule type" value="Genomic_DNA"/>
</dbReference>
<proteinExistence type="predicted"/>
<dbReference type="Proteomes" id="UP000824120">
    <property type="component" value="Chromosome 9"/>
</dbReference>
<evidence type="ECO:0000313" key="1">
    <source>
        <dbReference type="EMBL" id="KAG5587148.1"/>
    </source>
</evidence>